<proteinExistence type="inferred from homology"/>
<gene>
    <name evidence="3" type="ORF">LZ538_08885</name>
</gene>
<name>A0ABT0S2R3_9SPHN</name>
<dbReference type="Gene3D" id="3.10.129.10">
    <property type="entry name" value="Hotdog Thioesterase"/>
    <property type="match status" value="1"/>
</dbReference>
<sequence>MVTREAPAIWRKFTTRWADNDVYGHVNNTVFYQWFDTAVNAWLVEQGILDVRNGDPIALVVETRCAYFAPLAFPQDVEVGLAIAELGRSSMRYRIGVFASGDEQAAAQGDFVHVAVDRASRKPVDLPAEWRTKLEAIRA</sequence>
<evidence type="ECO:0000256" key="1">
    <source>
        <dbReference type="ARBA" id="ARBA00005953"/>
    </source>
</evidence>
<reference evidence="3" key="1">
    <citation type="submission" date="2022-05" db="EMBL/GenBank/DDBJ databases">
        <authorList>
            <person name="Jo J.-H."/>
            <person name="Im W.-T."/>
        </authorList>
    </citation>
    <scope>NUCLEOTIDE SEQUENCE</scope>
    <source>
        <strain evidence="3">SE220</strain>
    </source>
</reference>
<dbReference type="InterPro" id="IPR029069">
    <property type="entry name" value="HotDog_dom_sf"/>
</dbReference>
<dbReference type="EMBL" id="JAMGBE010000003">
    <property type="protein sequence ID" value="MCL6730165.1"/>
    <property type="molecule type" value="Genomic_DNA"/>
</dbReference>
<dbReference type="Proteomes" id="UP001165342">
    <property type="component" value="Unassembled WGS sequence"/>
</dbReference>
<dbReference type="SUPFAM" id="SSF54637">
    <property type="entry name" value="Thioesterase/thiol ester dehydrase-isomerase"/>
    <property type="match status" value="1"/>
</dbReference>
<evidence type="ECO:0000313" key="3">
    <source>
        <dbReference type="EMBL" id="MCL6730165.1"/>
    </source>
</evidence>
<dbReference type="CDD" id="cd00586">
    <property type="entry name" value="4HBT"/>
    <property type="match status" value="1"/>
</dbReference>
<protein>
    <submittedName>
        <fullName evidence="3">Acyl-CoA thioesterase</fullName>
    </submittedName>
</protein>
<dbReference type="PANTHER" id="PTHR31793">
    <property type="entry name" value="4-HYDROXYBENZOYL-COA THIOESTERASE FAMILY MEMBER"/>
    <property type="match status" value="1"/>
</dbReference>
<dbReference type="InterPro" id="IPR050563">
    <property type="entry name" value="4-hydroxybenzoyl-CoA_TE"/>
</dbReference>
<comment type="caution">
    <text evidence="3">The sequence shown here is derived from an EMBL/GenBank/DDBJ whole genome shotgun (WGS) entry which is preliminary data.</text>
</comment>
<keyword evidence="4" id="KW-1185">Reference proteome</keyword>
<evidence type="ECO:0000313" key="4">
    <source>
        <dbReference type="Proteomes" id="UP001165342"/>
    </source>
</evidence>
<dbReference type="RefSeq" id="WP_249831666.1">
    <property type="nucleotide sequence ID" value="NZ_JAMGBE010000003.1"/>
</dbReference>
<dbReference type="PANTHER" id="PTHR31793:SF27">
    <property type="entry name" value="NOVEL THIOESTERASE SUPERFAMILY DOMAIN AND SAPOSIN A-TYPE DOMAIN CONTAINING PROTEIN (0610012H03RIK)"/>
    <property type="match status" value="1"/>
</dbReference>
<comment type="similarity">
    <text evidence="1">Belongs to the 4-hydroxybenzoyl-CoA thioesterase family.</text>
</comment>
<accession>A0ABT0S2R3</accession>
<dbReference type="Pfam" id="PF13279">
    <property type="entry name" value="4HBT_2"/>
    <property type="match status" value="1"/>
</dbReference>
<evidence type="ECO:0000256" key="2">
    <source>
        <dbReference type="ARBA" id="ARBA00022801"/>
    </source>
</evidence>
<organism evidence="3 4">
    <name type="scientific">Sphingomonas hankyongi</name>
    <dbReference type="NCBI Taxonomy" id="2908209"/>
    <lineage>
        <taxon>Bacteria</taxon>
        <taxon>Pseudomonadati</taxon>
        <taxon>Pseudomonadota</taxon>
        <taxon>Alphaproteobacteria</taxon>
        <taxon>Sphingomonadales</taxon>
        <taxon>Sphingomonadaceae</taxon>
        <taxon>Sphingomonas</taxon>
    </lineage>
</organism>
<keyword evidence="2" id="KW-0378">Hydrolase</keyword>